<evidence type="ECO:0000313" key="2">
    <source>
        <dbReference type="EMBL" id="MBW0502523.1"/>
    </source>
</evidence>
<dbReference type="EMBL" id="AVOT02016869">
    <property type="protein sequence ID" value="MBW0502523.1"/>
    <property type="molecule type" value="Genomic_DNA"/>
</dbReference>
<protein>
    <submittedName>
        <fullName evidence="2">Uncharacterized protein</fullName>
    </submittedName>
</protein>
<gene>
    <name evidence="2" type="ORF">O181_042238</name>
</gene>
<name>A0A9Q3HEK7_9BASI</name>
<dbReference type="Proteomes" id="UP000765509">
    <property type="component" value="Unassembled WGS sequence"/>
</dbReference>
<feature type="region of interest" description="Disordered" evidence="1">
    <location>
        <begin position="76"/>
        <end position="99"/>
    </location>
</feature>
<evidence type="ECO:0000256" key="1">
    <source>
        <dbReference type="SAM" id="MobiDB-lite"/>
    </source>
</evidence>
<sequence>MDNMSFDLEHWEELGAGFQKICLKDIPFKDLMVITKGCNSSRKFKLLEDREAGIIENQATIQGIEEQLNWKEHSIIPSGSQGVNRPEFSVASHYPGTRR</sequence>
<comment type="caution">
    <text evidence="2">The sequence shown here is derived from an EMBL/GenBank/DDBJ whole genome shotgun (WGS) entry which is preliminary data.</text>
</comment>
<dbReference type="AlphaFoldDB" id="A0A9Q3HEK7"/>
<keyword evidence="3" id="KW-1185">Reference proteome</keyword>
<organism evidence="2 3">
    <name type="scientific">Austropuccinia psidii MF-1</name>
    <dbReference type="NCBI Taxonomy" id="1389203"/>
    <lineage>
        <taxon>Eukaryota</taxon>
        <taxon>Fungi</taxon>
        <taxon>Dikarya</taxon>
        <taxon>Basidiomycota</taxon>
        <taxon>Pucciniomycotina</taxon>
        <taxon>Pucciniomycetes</taxon>
        <taxon>Pucciniales</taxon>
        <taxon>Sphaerophragmiaceae</taxon>
        <taxon>Austropuccinia</taxon>
    </lineage>
</organism>
<evidence type="ECO:0000313" key="3">
    <source>
        <dbReference type="Proteomes" id="UP000765509"/>
    </source>
</evidence>
<proteinExistence type="predicted"/>
<reference evidence="2" key="1">
    <citation type="submission" date="2021-03" db="EMBL/GenBank/DDBJ databases">
        <title>Draft genome sequence of rust myrtle Austropuccinia psidii MF-1, a brazilian biotype.</title>
        <authorList>
            <person name="Quecine M.C."/>
            <person name="Pachon D.M.R."/>
            <person name="Bonatelli M.L."/>
            <person name="Correr F.H."/>
            <person name="Franceschini L.M."/>
            <person name="Leite T.F."/>
            <person name="Margarido G.R.A."/>
            <person name="Almeida C.A."/>
            <person name="Ferrarezi J.A."/>
            <person name="Labate C.A."/>
        </authorList>
    </citation>
    <scope>NUCLEOTIDE SEQUENCE</scope>
    <source>
        <strain evidence="2">MF-1</strain>
    </source>
</reference>
<accession>A0A9Q3HEK7</accession>